<keyword evidence="4" id="KW-1185">Reference proteome</keyword>
<feature type="transmembrane region" description="Helical" evidence="2">
    <location>
        <begin position="12"/>
        <end position="30"/>
    </location>
</feature>
<organism evidence="3 4">
    <name type="scientific">Astrephomene gubernaculifera</name>
    <dbReference type="NCBI Taxonomy" id="47775"/>
    <lineage>
        <taxon>Eukaryota</taxon>
        <taxon>Viridiplantae</taxon>
        <taxon>Chlorophyta</taxon>
        <taxon>core chlorophytes</taxon>
        <taxon>Chlorophyceae</taxon>
        <taxon>CS clade</taxon>
        <taxon>Chlamydomonadales</taxon>
        <taxon>Astrephomenaceae</taxon>
        <taxon>Astrephomene</taxon>
    </lineage>
</organism>
<gene>
    <name evidence="3" type="ORF">Agub_g9308</name>
</gene>
<sequence length="237" mass="26346">MPLLRRRNWRWTCLAFIATCFAYAGIILWARSDFLEQHYYAKQRLWAQFLATCDCDGQACPESFDLTMMHPRLYSRLLAAAEKTAATAADASRSGTPAVRQQSGFEPVQQYLIWQPYKVTAVYRARLRMYVHMGLVLPRSLALLHSWWFSSSEDLALALQHLAQGVPLALDPSSREALRVEPDAVIECTLEAEEDEGKGEKELARSGGTTGKSGDDSSGTAGVGEREEPQETGEQGA</sequence>
<accession>A0AAD3DT46</accession>
<dbReference type="AlphaFoldDB" id="A0AAD3DT46"/>
<feature type="region of interest" description="Disordered" evidence="1">
    <location>
        <begin position="190"/>
        <end position="237"/>
    </location>
</feature>
<proteinExistence type="predicted"/>
<keyword evidence="2" id="KW-1133">Transmembrane helix</keyword>
<evidence type="ECO:0000313" key="3">
    <source>
        <dbReference type="EMBL" id="GFR47580.1"/>
    </source>
</evidence>
<evidence type="ECO:0000313" key="4">
    <source>
        <dbReference type="Proteomes" id="UP001054857"/>
    </source>
</evidence>
<evidence type="ECO:0000256" key="2">
    <source>
        <dbReference type="SAM" id="Phobius"/>
    </source>
</evidence>
<protein>
    <recommendedName>
        <fullName evidence="5">Transmembrane protein</fullName>
    </recommendedName>
</protein>
<evidence type="ECO:0008006" key="5">
    <source>
        <dbReference type="Google" id="ProtNLM"/>
    </source>
</evidence>
<comment type="caution">
    <text evidence="3">The sequence shown here is derived from an EMBL/GenBank/DDBJ whole genome shotgun (WGS) entry which is preliminary data.</text>
</comment>
<feature type="non-terminal residue" evidence="3">
    <location>
        <position position="237"/>
    </location>
</feature>
<name>A0AAD3DT46_9CHLO</name>
<keyword evidence="2" id="KW-0812">Transmembrane</keyword>
<dbReference type="Proteomes" id="UP001054857">
    <property type="component" value="Unassembled WGS sequence"/>
</dbReference>
<dbReference type="EMBL" id="BMAR01000019">
    <property type="protein sequence ID" value="GFR47580.1"/>
    <property type="molecule type" value="Genomic_DNA"/>
</dbReference>
<keyword evidence="2" id="KW-0472">Membrane</keyword>
<evidence type="ECO:0000256" key="1">
    <source>
        <dbReference type="SAM" id="MobiDB-lite"/>
    </source>
</evidence>
<reference evidence="3 4" key="1">
    <citation type="journal article" date="2021" name="Sci. Rep.">
        <title>Genome sequencing of the multicellular alga Astrephomene provides insights into convergent evolution of germ-soma differentiation.</title>
        <authorList>
            <person name="Yamashita S."/>
            <person name="Yamamoto K."/>
            <person name="Matsuzaki R."/>
            <person name="Suzuki S."/>
            <person name="Yamaguchi H."/>
            <person name="Hirooka S."/>
            <person name="Minakuchi Y."/>
            <person name="Miyagishima S."/>
            <person name="Kawachi M."/>
            <person name="Toyoda A."/>
            <person name="Nozaki H."/>
        </authorList>
    </citation>
    <scope>NUCLEOTIDE SEQUENCE [LARGE SCALE GENOMIC DNA]</scope>
    <source>
        <strain evidence="3 4">NIES-4017</strain>
    </source>
</reference>